<dbReference type="Pfam" id="PF06133">
    <property type="entry name" value="Com_YlbF"/>
    <property type="match status" value="1"/>
</dbReference>
<dbReference type="Proteomes" id="UP000245998">
    <property type="component" value="Unassembled WGS sequence"/>
</dbReference>
<dbReference type="SUPFAM" id="SSF158622">
    <property type="entry name" value="YheA/YmcA-like"/>
    <property type="match status" value="1"/>
</dbReference>
<evidence type="ECO:0000313" key="2">
    <source>
        <dbReference type="Proteomes" id="UP000245998"/>
    </source>
</evidence>
<keyword evidence="2" id="KW-1185">Reference proteome</keyword>
<dbReference type="InterPro" id="IPR010368">
    <property type="entry name" value="Com_YlbF"/>
</dbReference>
<comment type="caution">
    <text evidence="1">The sequence shown here is derived from an EMBL/GenBank/DDBJ whole genome shotgun (WGS) entry which is preliminary data.</text>
</comment>
<name>A0A2U1JYU4_9BACI</name>
<gene>
    <name evidence="1" type="ORF">DCC39_11240</name>
</gene>
<sequence length="189" mass="22029">MPICIFLFFGKNAEMFFLQKSEFKLFVKEETFLFFWGKKLHNTKECYDMSIDTEKSAILEMTEKLCETILDQPEYKEINRKINTFAYNEQAKMLYQSLYDHQMRLHQKQQQGFPVTDEESQAFQKEYEKALENDTIKEFIEAQQQIEEIEQTVNMYVSTTIKLGRLPKPEDFQSGSCGCGGGACGCGGH</sequence>
<dbReference type="AlphaFoldDB" id="A0A2U1JYU4"/>
<dbReference type="Gene3D" id="1.20.1500.10">
    <property type="entry name" value="YheA/YmcA-like"/>
    <property type="match status" value="1"/>
</dbReference>
<evidence type="ECO:0000313" key="1">
    <source>
        <dbReference type="EMBL" id="PWA10400.1"/>
    </source>
</evidence>
<organism evidence="1 2">
    <name type="scientific">Pueribacillus theae</name>
    <dbReference type="NCBI Taxonomy" id="2171751"/>
    <lineage>
        <taxon>Bacteria</taxon>
        <taxon>Bacillati</taxon>
        <taxon>Bacillota</taxon>
        <taxon>Bacilli</taxon>
        <taxon>Bacillales</taxon>
        <taxon>Bacillaceae</taxon>
        <taxon>Pueribacillus</taxon>
    </lineage>
</organism>
<reference evidence="1 2" key="1">
    <citation type="submission" date="2018-04" db="EMBL/GenBank/DDBJ databases">
        <title>Camelliibacillus theae gen. nov., sp. nov., isolated from Pu'er tea.</title>
        <authorList>
            <person name="Niu L."/>
        </authorList>
    </citation>
    <scope>NUCLEOTIDE SEQUENCE [LARGE SCALE GENOMIC DNA]</scope>
    <source>
        <strain evidence="1 2">T8</strain>
    </source>
</reference>
<dbReference type="InterPro" id="IPR023378">
    <property type="entry name" value="YheA/YmcA-like_dom_sf"/>
</dbReference>
<proteinExistence type="predicted"/>
<evidence type="ECO:0008006" key="3">
    <source>
        <dbReference type="Google" id="ProtNLM"/>
    </source>
</evidence>
<accession>A0A2U1JYU4</accession>
<dbReference type="EMBL" id="QCZG01000022">
    <property type="protein sequence ID" value="PWA10400.1"/>
    <property type="molecule type" value="Genomic_DNA"/>
</dbReference>
<protein>
    <recommendedName>
        <fullName evidence="3">YlbF family regulator</fullName>
    </recommendedName>
</protein>